<organism evidence="1 2">
    <name type="scientific">Staurois parvus</name>
    <dbReference type="NCBI Taxonomy" id="386267"/>
    <lineage>
        <taxon>Eukaryota</taxon>
        <taxon>Metazoa</taxon>
        <taxon>Chordata</taxon>
        <taxon>Craniata</taxon>
        <taxon>Vertebrata</taxon>
        <taxon>Euteleostomi</taxon>
        <taxon>Amphibia</taxon>
        <taxon>Batrachia</taxon>
        <taxon>Anura</taxon>
        <taxon>Neobatrachia</taxon>
        <taxon>Ranoidea</taxon>
        <taxon>Ranidae</taxon>
        <taxon>Staurois</taxon>
    </lineage>
</organism>
<proteinExistence type="predicted"/>
<feature type="non-terminal residue" evidence="1">
    <location>
        <position position="1"/>
    </location>
</feature>
<evidence type="ECO:0000313" key="2">
    <source>
        <dbReference type="Proteomes" id="UP001162483"/>
    </source>
</evidence>
<protein>
    <submittedName>
        <fullName evidence="1">Uncharacterized protein</fullName>
    </submittedName>
</protein>
<keyword evidence="2" id="KW-1185">Reference proteome</keyword>
<reference evidence="1" key="1">
    <citation type="submission" date="2023-05" db="EMBL/GenBank/DDBJ databases">
        <authorList>
            <person name="Stuckert A."/>
        </authorList>
    </citation>
    <scope>NUCLEOTIDE SEQUENCE</scope>
</reference>
<comment type="caution">
    <text evidence="1">The sequence shown here is derived from an EMBL/GenBank/DDBJ whole genome shotgun (WGS) entry which is preliminary data.</text>
</comment>
<dbReference type="Proteomes" id="UP001162483">
    <property type="component" value="Unassembled WGS sequence"/>
</dbReference>
<accession>A0ABN9FI30</accession>
<name>A0ABN9FI30_9NEOB</name>
<sequence>TQGRTDNSWGPRAIGDHAASVSLPKLKKAYEKGTRGISWGPLLTLGPRAVPEFPNGQSPPVDTIPQSLVKCWSSFTYYYTILPAHSTGLYIGHDHQHIQKTKLLFYFFF</sequence>
<evidence type="ECO:0000313" key="1">
    <source>
        <dbReference type="EMBL" id="CAI9595755.1"/>
    </source>
</evidence>
<feature type="non-terminal residue" evidence="1">
    <location>
        <position position="109"/>
    </location>
</feature>
<dbReference type="EMBL" id="CATNWA010016830">
    <property type="protein sequence ID" value="CAI9595755.1"/>
    <property type="molecule type" value="Genomic_DNA"/>
</dbReference>
<gene>
    <name evidence="1" type="ORF">SPARVUS_LOCUS11931376</name>
</gene>